<sequence>MKQLMFLSIIALLVITIPFSYNQLNAEHGSLVVSDQHGHFDLTENKSQMSVTAETEHELTHEDIVSVMDQFMDQLVQDTAEDYRVLNYDTMEQLKESFSNFASSDVTNQFVDYYYEEQNDGLYIIPTATPPWFIDGVDYEKVEVEPGHYLIKQNNETEFDGEYTIVIELQLKDGGQPYIMDIQYE</sequence>
<dbReference type="RefSeq" id="WP_146818264.1">
    <property type="nucleotide sequence ID" value="NZ_BJYA01000022.1"/>
</dbReference>
<evidence type="ECO:0000313" key="1">
    <source>
        <dbReference type="EMBL" id="GEN46980.1"/>
    </source>
</evidence>
<dbReference type="OrthoDB" id="2880030at2"/>
<protein>
    <submittedName>
        <fullName evidence="1">Uncharacterized protein</fullName>
    </submittedName>
</protein>
<dbReference type="EMBL" id="BJYA01000022">
    <property type="protein sequence ID" value="GEN46980.1"/>
    <property type="molecule type" value="Genomic_DNA"/>
</dbReference>
<proteinExistence type="predicted"/>
<accession>A0A511W7B6</accession>
<organism evidence="1 2">
    <name type="scientific">Alkalibacillus haloalkaliphilus</name>
    <dbReference type="NCBI Taxonomy" id="94136"/>
    <lineage>
        <taxon>Bacteria</taxon>
        <taxon>Bacillati</taxon>
        <taxon>Bacillota</taxon>
        <taxon>Bacilli</taxon>
        <taxon>Bacillales</taxon>
        <taxon>Bacillaceae</taxon>
        <taxon>Alkalibacillus</taxon>
    </lineage>
</organism>
<keyword evidence="2" id="KW-1185">Reference proteome</keyword>
<comment type="caution">
    <text evidence="1">The sequence shown here is derived from an EMBL/GenBank/DDBJ whole genome shotgun (WGS) entry which is preliminary data.</text>
</comment>
<dbReference type="Proteomes" id="UP000321440">
    <property type="component" value="Unassembled WGS sequence"/>
</dbReference>
<reference evidence="1 2" key="1">
    <citation type="submission" date="2019-07" db="EMBL/GenBank/DDBJ databases">
        <title>Whole genome shotgun sequence of Alkalibacillus haloalkaliphilus NBRC 103110.</title>
        <authorList>
            <person name="Hosoyama A."/>
            <person name="Uohara A."/>
            <person name="Ohji S."/>
            <person name="Ichikawa N."/>
        </authorList>
    </citation>
    <scope>NUCLEOTIDE SEQUENCE [LARGE SCALE GENOMIC DNA]</scope>
    <source>
        <strain evidence="1 2">NBRC 103110</strain>
    </source>
</reference>
<gene>
    <name evidence="1" type="ORF">AHA02nite_27560</name>
</gene>
<dbReference type="AlphaFoldDB" id="A0A511W7B6"/>
<evidence type="ECO:0000313" key="2">
    <source>
        <dbReference type="Proteomes" id="UP000321440"/>
    </source>
</evidence>
<name>A0A511W7B6_9BACI</name>